<evidence type="ECO:0000313" key="2">
    <source>
        <dbReference type="Proteomes" id="UP000814033"/>
    </source>
</evidence>
<accession>A0ACB8R160</accession>
<reference evidence="1" key="2">
    <citation type="journal article" date="2022" name="New Phytol.">
        <title>Evolutionary transition to the ectomycorrhizal habit in the genomes of a hyperdiverse lineage of mushroom-forming fungi.</title>
        <authorList>
            <person name="Looney B."/>
            <person name="Miyauchi S."/>
            <person name="Morin E."/>
            <person name="Drula E."/>
            <person name="Courty P.E."/>
            <person name="Kohler A."/>
            <person name="Kuo A."/>
            <person name="LaButti K."/>
            <person name="Pangilinan J."/>
            <person name="Lipzen A."/>
            <person name="Riley R."/>
            <person name="Andreopoulos W."/>
            <person name="He G."/>
            <person name="Johnson J."/>
            <person name="Nolan M."/>
            <person name="Tritt A."/>
            <person name="Barry K.W."/>
            <person name="Grigoriev I.V."/>
            <person name="Nagy L.G."/>
            <person name="Hibbett D."/>
            <person name="Henrissat B."/>
            <person name="Matheny P.B."/>
            <person name="Labbe J."/>
            <person name="Martin F.M."/>
        </authorList>
    </citation>
    <scope>NUCLEOTIDE SEQUENCE</scope>
    <source>
        <strain evidence="1">FP105234-sp</strain>
    </source>
</reference>
<sequence length="671" mass="71693">MAKTRTNLQRTTRSARTSTTVRSGRRADPLFTPSPPRPGALTRAPTAAHAAQLAAASHTPAVIGSSPNTPFPTGALTGAPTAAHASQLTAASHTPTVIVGSSPNVIVGSSPNDLGSNPRPPRFDPIFGARKIQQQGANFLSSFVDADQPLQVCPYPAYDDGTRVPPANLKAYFKSHDWPMPFCFCKLRDGVNHTCRFIVVGPMGGENAGDPCIVCPTRQVPLLVMNCREKLEENPNIPSKKYPWRSPAVSDSVPLNGGVVPERFPSLSPLTWSSLPPSSQPGPAPAGIVRNATPGPSNQKGGTQAADDDERSSSMVEVDIPGVLAPSMALVDVREDSIPPLPYFEEPLYEEPLDLLEPLDLPESPSGNGLASHIFSSTAAQGSWFIDDMSRLWSPPPEHLSYQLADQVEPLPDDEADILVRALNREDNPGIHFHDLIRLLAKCTRCKLIMTPNRLETHTCRIPACTQPTCICACHDTGPTRAAQAVPPPPVPAEPSAPRNVDRPRNVGGATGPSRAAQAQALPPPVAAQALPFPVPAQPSAARAIRPLKHAHAEVLSLSTPSNRRAPLRPLKRTYAEVFSPPNQHASQESSSSAGVIMLKGPKVKRRMVNIRGERPVVKAADRKGKGRAVEDQVEVIDVRGGRSRAKVADRKGKGKAVPQDEGVIEITDSE</sequence>
<name>A0ACB8R160_9AGAM</name>
<proteinExistence type="predicted"/>
<gene>
    <name evidence="1" type="ORF">FA95DRAFT_1614054</name>
</gene>
<dbReference type="Proteomes" id="UP000814033">
    <property type="component" value="Unassembled WGS sequence"/>
</dbReference>
<keyword evidence="2" id="KW-1185">Reference proteome</keyword>
<comment type="caution">
    <text evidence="1">The sequence shown here is derived from an EMBL/GenBank/DDBJ whole genome shotgun (WGS) entry which is preliminary data.</text>
</comment>
<organism evidence="1 2">
    <name type="scientific">Auriscalpium vulgare</name>
    <dbReference type="NCBI Taxonomy" id="40419"/>
    <lineage>
        <taxon>Eukaryota</taxon>
        <taxon>Fungi</taxon>
        <taxon>Dikarya</taxon>
        <taxon>Basidiomycota</taxon>
        <taxon>Agaricomycotina</taxon>
        <taxon>Agaricomycetes</taxon>
        <taxon>Russulales</taxon>
        <taxon>Auriscalpiaceae</taxon>
        <taxon>Auriscalpium</taxon>
    </lineage>
</organism>
<reference evidence="1" key="1">
    <citation type="submission" date="2021-02" db="EMBL/GenBank/DDBJ databases">
        <authorList>
            <consortium name="DOE Joint Genome Institute"/>
            <person name="Ahrendt S."/>
            <person name="Looney B.P."/>
            <person name="Miyauchi S."/>
            <person name="Morin E."/>
            <person name="Drula E."/>
            <person name="Courty P.E."/>
            <person name="Chicoki N."/>
            <person name="Fauchery L."/>
            <person name="Kohler A."/>
            <person name="Kuo A."/>
            <person name="Labutti K."/>
            <person name="Pangilinan J."/>
            <person name="Lipzen A."/>
            <person name="Riley R."/>
            <person name="Andreopoulos W."/>
            <person name="He G."/>
            <person name="Johnson J."/>
            <person name="Barry K.W."/>
            <person name="Grigoriev I.V."/>
            <person name="Nagy L."/>
            <person name="Hibbett D."/>
            <person name="Henrissat B."/>
            <person name="Matheny P.B."/>
            <person name="Labbe J."/>
            <person name="Martin F."/>
        </authorList>
    </citation>
    <scope>NUCLEOTIDE SEQUENCE</scope>
    <source>
        <strain evidence="1">FP105234-sp</strain>
    </source>
</reference>
<protein>
    <submittedName>
        <fullName evidence="1">Uncharacterized protein</fullName>
    </submittedName>
</protein>
<evidence type="ECO:0000313" key="1">
    <source>
        <dbReference type="EMBL" id="KAI0037597.1"/>
    </source>
</evidence>
<dbReference type="EMBL" id="MU276836">
    <property type="protein sequence ID" value="KAI0037597.1"/>
    <property type="molecule type" value="Genomic_DNA"/>
</dbReference>